<dbReference type="Gene3D" id="2.40.160.60">
    <property type="entry name" value="Outer membrane protein transport protein (OMPP1/FadL/TodX)"/>
    <property type="match status" value="1"/>
</dbReference>
<dbReference type="AlphaFoldDB" id="A0A1F4UAA7"/>
<evidence type="ECO:0000313" key="2">
    <source>
        <dbReference type="EMBL" id="OGC41871.1"/>
    </source>
</evidence>
<evidence type="ECO:0000256" key="1">
    <source>
        <dbReference type="SAM" id="Phobius"/>
    </source>
</evidence>
<dbReference type="SUPFAM" id="SSF56935">
    <property type="entry name" value="Porins"/>
    <property type="match status" value="1"/>
</dbReference>
<keyword evidence="1" id="KW-0812">Transmembrane</keyword>
<dbReference type="EMBL" id="MEUM01000091">
    <property type="protein sequence ID" value="OGC41871.1"/>
    <property type="molecule type" value="Genomic_DNA"/>
</dbReference>
<name>A0A1F4UAA7_UNCW3</name>
<dbReference type="Proteomes" id="UP000177025">
    <property type="component" value="Unassembled WGS sequence"/>
</dbReference>
<evidence type="ECO:0008006" key="4">
    <source>
        <dbReference type="Google" id="ProtNLM"/>
    </source>
</evidence>
<protein>
    <recommendedName>
        <fullName evidence="4">PorV/PorQ family protein</fullName>
    </recommendedName>
</protein>
<sequence length="338" mass="36167">MKSNTKSKTLSSKQILNSKHGFSKHIFEFVSLGFRYSRFGFVMRVAMIIFLAAALGFLYAGAGDAGAAFLKIPVDARIVGMGEASVSFVDNASAMFYNPAGLGKIKSLDITFMHNAWLLGMNHEYLSSAFAVQKIGTFGIAFNYWGSGAIPIITIRGDSTGETFSASDWTISLGYGRVFGDLSVGGSFKYLKESNEEFGASSMSIDLGAGYDLPIKGLKAGMSVTNLGSGFSLDQEQYALPMLFRLGWKYDLGNLGCTQDFIISNADPVGFALGLEYRVAEMLALRAGYRSGSGVEGLSGLRSGIGIAIKGFGINYAVAPYGKLGIAHRVSLSFTILR</sequence>
<evidence type="ECO:0000313" key="3">
    <source>
        <dbReference type="Proteomes" id="UP000177025"/>
    </source>
</evidence>
<dbReference type="NCBIfam" id="NF033709">
    <property type="entry name" value="PorV_fam"/>
    <property type="match status" value="1"/>
</dbReference>
<proteinExistence type="predicted"/>
<keyword evidence="1" id="KW-1133">Transmembrane helix</keyword>
<reference evidence="2 3" key="1">
    <citation type="journal article" date="2016" name="Nat. Commun.">
        <title>Thousands of microbial genomes shed light on interconnected biogeochemical processes in an aquifer system.</title>
        <authorList>
            <person name="Anantharaman K."/>
            <person name="Brown C.T."/>
            <person name="Hug L.A."/>
            <person name="Sharon I."/>
            <person name="Castelle C.J."/>
            <person name="Probst A.J."/>
            <person name="Thomas B.C."/>
            <person name="Singh A."/>
            <person name="Wilkins M.J."/>
            <person name="Karaoz U."/>
            <person name="Brodie E.L."/>
            <person name="Williams K.H."/>
            <person name="Hubbard S.S."/>
            <person name="Banfield J.F."/>
        </authorList>
    </citation>
    <scope>NUCLEOTIDE SEQUENCE [LARGE SCALE GENOMIC DNA]</scope>
</reference>
<feature type="transmembrane region" description="Helical" evidence="1">
    <location>
        <begin position="41"/>
        <end position="62"/>
    </location>
</feature>
<gene>
    <name evidence="2" type="ORF">A2Y85_01835</name>
</gene>
<accession>A0A1F4UAA7</accession>
<comment type="caution">
    <text evidence="2">The sequence shown here is derived from an EMBL/GenBank/DDBJ whole genome shotgun (WGS) entry which is preliminary data.</text>
</comment>
<keyword evidence="1" id="KW-0472">Membrane</keyword>
<organism evidence="2 3">
    <name type="scientific">candidate division WOR-3 bacterium RBG_13_43_14</name>
    <dbReference type="NCBI Taxonomy" id="1802590"/>
    <lineage>
        <taxon>Bacteria</taxon>
        <taxon>Bacteria division WOR-3</taxon>
    </lineage>
</organism>